<organism evidence="1 2">
    <name type="scientific">Camellia sinensis</name>
    <name type="common">Tea plant</name>
    <name type="synonym">Thea sinensis</name>
    <dbReference type="NCBI Taxonomy" id="4442"/>
    <lineage>
        <taxon>Eukaryota</taxon>
        <taxon>Viridiplantae</taxon>
        <taxon>Streptophyta</taxon>
        <taxon>Embryophyta</taxon>
        <taxon>Tracheophyta</taxon>
        <taxon>Spermatophyta</taxon>
        <taxon>Magnoliopsida</taxon>
        <taxon>eudicotyledons</taxon>
        <taxon>Gunneridae</taxon>
        <taxon>Pentapetalae</taxon>
        <taxon>asterids</taxon>
        <taxon>Ericales</taxon>
        <taxon>Theaceae</taxon>
        <taxon>Camellia</taxon>
    </lineage>
</organism>
<keyword evidence="2" id="KW-1185">Reference proteome</keyword>
<sequence>MHDHHPQQFYLLPHGKTTINTCENCRKTSSTTSPTTASIYNHQAPLTLKHITHKDNIVMTRKLAADKKFLHVSYTTKW</sequence>
<accession>A0A7J7GTT6</accession>
<proteinExistence type="predicted"/>
<reference evidence="1 2" key="2">
    <citation type="submission" date="2020-07" db="EMBL/GenBank/DDBJ databases">
        <title>Genome assembly of wild tea tree DASZ reveals pedigree and selection history of tea varieties.</title>
        <authorList>
            <person name="Zhang W."/>
        </authorList>
    </citation>
    <scope>NUCLEOTIDE SEQUENCE [LARGE SCALE GENOMIC DNA]</scope>
    <source>
        <strain evidence="2">cv. G240</strain>
        <tissue evidence="1">Leaf</tissue>
    </source>
</reference>
<dbReference type="EMBL" id="JACBKZ010000009">
    <property type="protein sequence ID" value="KAF5942926.1"/>
    <property type="molecule type" value="Genomic_DNA"/>
</dbReference>
<evidence type="ECO:0000313" key="1">
    <source>
        <dbReference type="EMBL" id="KAF5942926.1"/>
    </source>
</evidence>
<protein>
    <submittedName>
        <fullName evidence="1">Uncharacterized protein</fullName>
    </submittedName>
</protein>
<dbReference type="AlphaFoldDB" id="A0A7J7GTT6"/>
<name>A0A7J7GTT6_CAMSI</name>
<comment type="caution">
    <text evidence="1">The sequence shown here is derived from an EMBL/GenBank/DDBJ whole genome shotgun (WGS) entry which is preliminary data.</text>
</comment>
<evidence type="ECO:0000313" key="2">
    <source>
        <dbReference type="Proteomes" id="UP000593564"/>
    </source>
</evidence>
<gene>
    <name evidence="1" type="ORF">HYC85_020568</name>
</gene>
<reference evidence="2" key="1">
    <citation type="journal article" date="2020" name="Nat. Commun.">
        <title>Genome assembly of wild tea tree DASZ reveals pedigree and selection history of tea varieties.</title>
        <authorList>
            <person name="Zhang W."/>
            <person name="Zhang Y."/>
            <person name="Qiu H."/>
            <person name="Guo Y."/>
            <person name="Wan H."/>
            <person name="Zhang X."/>
            <person name="Scossa F."/>
            <person name="Alseekh S."/>
            <person name="Zhang Q."/>
            <person name="Wang P."/>
            <person name="Xu L."/>
            <person name="Schmidt M.H."/>
            <person name="Jia X."/>
            <person name="Li D."/>
            <person name="Zhu A."/>
            <person name="Guo F."/>
            <person name="Chen W."/>
            <person name="Ni D."/>
            <person name="Usadel B."/>
            <person name="Fernie A.R."/>
            <person name="Wen W."/>
        </authorList>
    </citation>
    <scope>NUCLEOTIDE SEQUENCE [LARGE SCALE GENOMIC DNA]</scope>
    <source>
        <strain evidence="2">cv. G240</strain>
    </source>
</reference>
<dbReference type="Proteomes" id="UP000593564">
    <property type="component" value="Unassembled WGS sequence"/>
</dbReference>